<evidence type="ECO:0000313" key="1">
    <source>
        <dbReference type="EMBL" id="OBY64949.1"/>
    </source>
</evidence>
<evidence type="ECO:0008006" key="3">
    <source>
        <dbReference type="Google" id="ProtNLM"/>
    </source>
</evidence>
<dbReference type="OrthoDB" id="981199at2"/>
<dbReference type="Proteomes" id="UP000092584">
    <property type="component" value="Unassembled WGS sequence"/>
</dbReference>
<organism evidence="1 2">
    <name type="scientific">Polaribacter vadi</name>
    <dbReference type="NCBI Taxonomy" id="1774273"/>
    <lineage>
        <taxon>Bacteria</taxon>
        <taxon>Pseudomonadati</taxon>
        <taxon>Bacteroidota</taxon>
        <taxon>Flavobacteriia</taxon>
        <taxon>Flavobacteriales</taxon>
        <taxon>Flavobacteriaceae</taxon>
    </lineage>
</organism>
<dbReference type="AlphaFoldDB" id="A0A1B8TZJ0"/>
<proteinExistence type="predicted"/>
<gene>
    <name evidence="1" type="ORF">LPB3_06025</name>
</gene>
<sequence>MLEKELKFIEDSIQFKDRKNLKVSKATVGWHLDHSLKVLNNVLFAIKDSDPKLYKKKFNSLRFITFILGKFPRGKAKSPKRVLPPEIIETVAIKNQLEEVKSNLKFMDELEENQFFDHPYFNHLNKKQTIKFLGMHTNHHLKIIKEILK</sequence>
<accession>A0A1B8TZJ0</accession>
<dbReference type="Gene3D" id="1.20.120.450">
    <property type="entry name" value="dinb family like domain"/>
    <property type="match status" value="1"/>
</dbReference>
<dbReference type="EMBL" id="LSFM01000021">
    <property type="protein sequence ID" value="OBY64949.1"/>
    <property type="molecule type" value="Genomic_DNA"/>
</dbReference>
<dbReference type="STRING" id="1774273.LPB03_06465"/>
<protein>
    <recommendedName>
        <fullName evidence="3">DUF1569 domain-containing protein</fullName>
    </recommendedName>
</protein>
<keyword evidence="2" id="KW-1185">Reference proteome</keyword>
<dbReference type="KEGG" id="pob:LPB03_06465"/>
<dbReference type="RefSeq" id="WP_065318701.1">
    <property type="nucleotide sequence ID" value="NZ_CP017477.1"/>
</dbReference>
<evidence type="ECO:0000313" key="2">
    <source>
        <dbReference type="Proteomes" id="UP000092584"/>
    </source>
</evidence>
<name>A0A1B8TZJ0_9FLAO</name>
<dbReference type="InterPro" id="IPR034660">
    <property type="entry name" value="DinB/YfiT-like"/>
</dbReference>
<comment type="caution">
    <text evidence="1">The sequence shown here is derived from an EMBL/GenBank/DDBJ whole genome shotgun (WGS) entry which is preliminary data.</text>
</comment>
<reference evidence="2" key="1">
    <citation type="submission" date="2016-02" db="EMBL/GenBank/DDBJ databases">
        <authorList>
            <person name="Shin S.-K."/>
            <person name="Yi H."/>
            <person name="Kim E."/>
        </authorList>
    </citation>
    <scope>NUCLEOTIDE SEQUENCE [LARGE SCALE GENOMIC DNA]</scope>
    <source>
        <strain evidence="2">LPB0003</strain>
    </source>
</reference>